<organism evidence="1">
    <name type="scientific">marine sediment metagenome</name>
    <dbReference type="NCBI Taxonomy" id="412755"/>
    <lineage>
        <taxon>unclassified sequences</taxon>
        <taxon>metagenomes</taxon>
        <taxon>ecological metagenomes</taxon>
    </lineage>
</organism>
<protein>
    <submittedName>
        <fullName evidence="1">Uncharacterized protein</fullName>
    </submittedName>
</protein>
<sequence>MKKILIFLIFCIIPSFLLLGASNPEQVLKKLDSIEKTISDLSFRILALEKRIISLEEKFLLERSETEAQFKRIPDVFKQSDEDFSIVNVTYETHYNDTIFKGNIINKSNKDYKYALFKISVYDKKGAVLASNDFYILNMDRGTRRSFEATMG</sequence>
<comment type="caution">
    <text evidence="1">The sequence shown here is derived from an EMBL/GenBank/DDBJ whole genome shotgun (WGS) entry which is preliminary data.</text>
</comment>
<gene>
    <name evidence="1" type="ORF">LCGC14_0143330</name>
</gene>
<evidence type="ECO:0000313" key="1">
    <source>
        <dbReference type="EMBL" id="KKN99084.1"/>
    </source>
</evidence>
<proteinExistence type="predicted"/>
<accession>A0A0F9V503</accession>
<dbReference type="EMBL" id="LAZR01000049">
    <property type="protein sequence ID" value="KKN99084.1"/>
    <property type="molecule type" value="Genomic_DNA"/>
</dbReference>
<dbReference type="AlphaFoldDB" id="A0A0F9V503"/>
<reference evidence="1" key="1">
    <citation type="journal article" date="2015" name="Nature">
        <title>Complex archaea that bridge the gap between prokaryotes and eukaryotes.</title>
        <authorList>
            <person name="Spang A."/>
            <person name="Saw J.H."/>
            <person name="Jorgensen S.L."/>
            <person name="Zaremba-Niedzwiedzka K."/>
            <person name="Martijn J."/>
            <person name="Lind A.E."/>
            <person name="van Eijk R."/>
            <person name="Schleper C."/>
            <person name="Guy L."/>
            <person name="Ettema T.J."/>
        </authorList>
    </citation>
    <scope>NUCLEOTIDE SEQUENCE</scope>
</reference>
<feature type="non-terminal residue" evidence="1">
    <location>
        <position position="152"/>
    </location>
</feature>
<name>A0A0F9V503_9ZZZZ</name>